<dbReference type="RefSeq" id="WP_310035602.1">
    <property type="nucleotide sequence ID" value="NZ_JAVIZN010000003.1"/>
</dbReference>
<comment type="caution">
    <text evidence="1">The sequence shown here is derived from an EMBL/GenBank/DDBJ whole genome shotgun (WGS) entry which is preliminary data.</text>
</comment>
<name>A0ABD5CT83_9BURK</name>
<gene>
    <name evidence="1" type="ORF">QF025_006942</name>
</gene>
<evidence type="ECO:0000313" key="1">
    <source>
        <dbReference type="EMBL" id="MDR6208141.1"/>
    </source>
</evidence>
<evidence type="ECO:0008006" key="3">
    <source>
        <dbReference type="Google" id="ProtNLM"/>
    </source>
</evidence>
<protein>
    <recommendedName>
        <fullName evidence="3">Transmembrane protein</fullName>
    </recommendedName>
</protein>
<dbReference type="Proteomes" id="UP001245184">
    <property type="component" value="Unassembled WGS sequence"/>
</dbReference>
<dbReference type="EMBL" id="JAVIZN010000003">
    <property type="protein sequence ID" value="MDR6208141.1"/>
    <property type="molecule type" value="Genomic_DNA"/>
</dbReference>
<organism evidence="1 2">
    <name type="scientific">Paraburkholderia graminis</name>
    <dbReference type="NCBI Taxonomy" id="60548"/>
    <lineage>
        <taxon>Bacteria</taxon>
        <taxon>Pseudomonadati</taxon>
        <taxon>Pseudomonadota</taxon>
        <taxon>Betaproteobacteria</taxon>
        <taxon>Burkholderiales</taxon>
        <taxon>Burkholderiaceae</taxon>
        <taxon>Paraburkholderia</taxon>
    </lineage>
</organism>
<reference evidence="1 2" key="1">
    <citation type="submission" date="2023-08" db="EMBL/GenBank/DDBJ databases">
        <title>Genome sequencing of plant associated microbes to promote plant fitness in Sorghum bicolor and Oryza sativa.</title>
        <authorList>
            <person name="Coleman-Derr D."/>
        </authorList>
    </citation>
    <scope>NUCLEOTIDE SEQUENCE [LARGE SCALE GENOMIC DNA]</scope>
    <source>
        <strain evidence="1 2">SLBN-33</strain>
    </source>
</reference>
<dbReference type="AlphaFoldDB" id="A0ABD5CT83"/>
<evidence type="ECO:0000313" key="2">
    <source>
        <dbReference type="Proteomes" id="UP001245184"/>
    </source>
</evidence>
<accession>A0ABD5CT83</accession>
<sequence>MRWKWLKWTAAVGAPLLVTWYFCRPVLVLHYSPRAREPVAYILNENDRVTRRQLLPGGAERFYTSMFVRPDTWIEVSLPLASRDGVVIKPPFSRVDLYIDQFARIERTDVKYGFFDRFQ</sequence>
<proteinExistence type="predicted"/>